<evidence type="ECO:0000313" key="6">
    <source>
        <dbReference type="Proteomes" id="UP000294530"/>
    </source>
</evidence>
<gene>
    <name evidence="5" type="ORF">CCR75_009645</name>
</gene>
<dbReference type="AlphaFoldDB" id="A0A976IH52"/>
<proteinExistence type="predicted"/>
<dbReference type="GO" id="GO:0043657">
    <property type="term" value="C:host cell"/>
    <property type="evidence" value="ECO:0007669"/>
    <property type="project" value="UniProtKB-SubCell"/>
</dbReference>
<keyword evidence="3" id="KW-0964">Secreted</keyword>
<dbReference type="InterPro" id="IPR045379">
    <property type="entry name" value="Crinkler_N"/>
</dbReference>
<comment type="caution">
    <text evidence="5">The sequence shown here is derived from an EMBL/GenBank/DDBJ whole genome shotgun (WGS) entry which is preliminary data.</text>
</comment>
<dbReference type="SUPFAM" id="SSF56112">
    <property type="entry name" value="Protein kinase-like (PK-like)"/>
    <property type="match status" value="1"/>
</dbReference>
<organism evidence="5 6">
    <name type="scientific">Bremia lactucae</name>
    <name type="common">Lettuce downy mildew</name>
    <dbReference type="NCBI Taxonomy" id="4779"/>
    <lineage>
        <taxon>Eukaryota</taxon>
        <taxon>Sar</taxon>
        <taxon>Stramenopiles</taxon>
        <taxon>Oomycota</taxon>
        <taxon>Peronosporomycetes</taxon>
        <taxon>Peronosporales</taxon>
        <taxon>Peronosporaceae</taxon>
        <taxon>Bremia</taxon>
    </lineage>
</organism>
<name>A0A976IH52_BRELC</name>
<sequence length="592" mass="66325">MDEVKLLCAVYGEGTLFFVKIARDADVIALQTAIVNEKKGVNDRFKVDPNTVTLYLAKKNGVWLKDDIYVKNFLKGDRSVEYMEMRPSWRLTRTELLGPDFQPNEAEIHILVELPSAAANIATEQGPAQAEGAELVEAILFLVEKKYKSMESKIQEINSKLPSQPDKSFTDGALGEMAIESLKRFESITDFAARDDEEPFWSQRIQQQANAISNEARFDAFITPFFDRALANWNMVFVNSERYLWLTQSIYVSRSTDLKPDGFATHPGMYRAKEKPNDQVPRSSNHKFRFGVAEEELFDCVILFESKLSLTDAAFGQVVRYLQSLCPKTFGSAILYDRRSFWLINSRATFIGKVLKAHWTDGGSKSLFQKFIGANMSPWVASLTTACSSFGVEVVEGDAFLGRGAQGRVFKVTRQGKELFALKIVEISLVASLYQEEAALKQAQETGLTIRLAGECIEIPGGAALLLSPVGIPLPRPATRSDVATLYGLLWQLHEKGLVHGDPRVANVILHKGQPVWIDLVEVLKASPLLRMFDAGILTRSILQVPRQVQLNTELHETFAKYGKYPTSENLNGLVDAVFQKLDRRSKSFHSH</sequence>
<evidence type="ECO:0000259" key="4">
    <source>
        <dbReference type="Pfam" id="PF20147"/>
    </source>
</evidence>
<dbReference type="Pfam" id="PF20147">
    <property type="entry name" value="Crinkler"/>
    <property type="match status" value="1"/>
</dbReference>
<dbReference type="InterPro" id="IPR011009">
    <property type="entry name" value="Kinase-like_dom_sf"/>
</dbReference>
<dbReference type="GeneID" id="94353355"/>
<evidence type="ECO:0000256" key="1">
    <source>
        <dbReference type="ARBA" id="ARBA00004340"/>
    </source>
</evidence>
<dbReference type="GO" id="GO:0005576">
    <property type="term" value="C:extracellular region"/>
    <property type="evidence" value="ECO:0007669"/>
    <property type="project" value="UniProtKB-SubCell"/>
</dbReference>
<dbReference type="Proteomes" id="UP000294530">
    <property type="component" value="Unassembled WGS sequence"/>
</dbReference>
<reference evidence="5 6" key="1">
    <citation type="journal article" date="2021" name="Genome Biol.">
        <title>AFLAP: assembly-free linkage analysis pipeline using k-mers from genome sequencing data.</title>
        <authorList>
            <person name="Fletcher K."/>
            <person name="Zhang L."/>
            <person name="Gil J."/>
            <person name="Han R."/>
            <person name="Cavanaugh K."/>
            <person name="Michelmore R."/>
        </authorList>
    </citation>
    <scope>NUCLEOTIDE SEQUENCE [LARGE SCALE GENOMIC DNA]</scope>
    <source>
        <strain evidence="5 6">SF5</strain>
    </source>
</reference>
<evidence type="ECO:0000256" key="3">
    <source>
        <dbReference type="ARBA" id="ARBA00022525"/>
    </source>
</evidence>
<dbReference type="RefSeq" id="XP_067820914.1">
    <property type="nucleotide sequence ID" value="XM_067967684.1"/>
</dbReference>
<dbReference type="EMBL" id="SHOA02000004">
    <property type="protein sequence ID" value="TDH71415.1"/>
    <property type="molecule type" value="Genomic_DNA"/>
</dbReference>
<feature type="domain" description="Crinkler effector protein N-terminal" evidence="4">
    <location>
        <begin position="4"/>
        <end position="113"/>
    </location>
</feature>
<keyword evidence="6" id="KW-1185">Reference proteome</keyword>
<protein>
    <recommendedName>
        <fullName evidence="4">Crinkler effector protein N-terminal domain-containing protein</fullName>
    </recommendedName>
</protein>
<evidence type="ECO:0000256" key="2">
    <source>
        <dbReference type="ARBA" id="ARBA00004613"/>
    </source>
</evidence>
<evidence type="ECO:0000313" key="5">
    <source>
        <dbReference type="EMBL" id="TDH71415.1"/>
    </source>
</evidence>
<accession>A0A976IH52</accession>
<comment type="subcellular location">
    <subcellularLocation>
        <location evidence="1">Host cell</location>
    </subcellularLocation>
    <subcellularLocation>
        <location evidence="2">Secreted</location>
    </subcellularLocation>
</comment>
<dbReference type="KEGG" id="blac:94353355"/>
<dbReference type="OrthoDB" id="424746at2759"/>